<sequence length="74" mass="8070">MSDTLNIGLIGSGFMGQAHADAIRRAALLYPNLPKTPVLYAIADQNQAMAEQAAKRFGALHAFGNWREMLQDPN</sequence>
<dbReference type="GO" id="GO:0000166">
    <property type="term" value="F:nucleotide binding"/>
    <property type="evidence" value="ECO:0007669"/>
    <property type="project" value="InterPro"/>
</dbReference>
<dbReference type="Gene3D" id="3.40.50.720">
    <property type="entry name" value="NAD(P)-binding Rossmann-like Domain"/>
    <property type="match status" value="1"/>
</dbReference>
<dbReference type="InterPro" id="IPR036291">
    <property type="entry name" value="NAD(P)-bd_dom_sf"/>
</dbReference>
<evidence type="ECO:0000313" key="3">
    <source>
        <dbReference type="Proteomes" id="UP000276379"/>
    </source>
</evidence>
<dbReference type="RefSeq" id="WP_172624826.1">
    <property type="nucleotide sequence ID" value="NZ_PDES01000112.1"/>
</dbReference>
<evidence type="ECO:0000313" key="2">
    <source>
        <dbReference type="EMBL" id="RRQ75418.1"/>
    </source>
</evidence>
<dbReference type="Pfam" id="PF01408">
    <property type="entry name" value="GFO_IDH_MocA"/>
    <property type="match status" value="1"/>
</dbReference>
<dbReference type="EMBL" id="PDES01000112">
    <property type="protein sequence ID" value="RRQ75418.1"/>
    <property type="molecule type" value="Genomic_DNA"/>
</dbReference>
<dbReference type="AlphaFoldDB" id="A0A3R8RUP7"/>
<evidence type="ECO:0000259" key="1">
    <source>
        <dbReference type="Pfam" id="PF01408"/>
    </source>
</evidence>
<comment type="caution">
    <text evidence="2">The sequence shown here is derived from an EMBL/GenBank/DDBJ whole genome shotgun (WGS) entry which is preliminary data.</text>
</comment>
<dbReference type="Proteomes" id="UP000276379">
    <property type="component" value="Unassembled WGS sequence"/>
</dbReference>
<name>A0A3R8RUP7_9ACTN</name>
<gene>
    <name evidence="2" type="ORF">CQW44_38045</name>
</gene>
<dbReference type="SUPFAM" id="SSF51735">
    <property type="entry name" value="NAD(P)-binding Rossmann-fold domains"/>
    <property type="match status" value="1"/>
</dbReference>
<feature type="domain" description="Gfo/Idh/MocA-like oxidoreductase N-terminal" evidence="1">
    <location>
        <begin position="5"/>
        <end position="73"/>
    </location>
</feature>
<proteinExistence type="predicted"/>
<accession>A0A3R8RUP7</accession>
<dbReference type="InterPro" id="IPR000683">
    <property type="entry name" value="Gfo/Idh/MocA-like_OxRdtase_N"/>
</dbReference>
<feature type="non-terminal residue" evidence="2">
    <location>
        <position position="74"/>
    </location>
</feature>
<protein>
    <submittedName>
        <fullName evidence="2">Oxidoreductase</fullName>
    </submittedName>
</protein>
<organism evidence="2 3">
    <name type="scientific">Streptomyces griseofuscus</name>
    <dbReference type="NCBI Taxonomy" id="146922"/>
    <lineage>
        <taxon>Bacteria</taxon>
        <taxon>Bacillati</taxon>
        <taxon>Actinomycetota</taxon>
        <taxon>Actinomycetes</taxon>
        <taxon>Kitasatosporales</taxon>
        <taxon>Streptomycetaceae</taxon>
        <taxon>Streptomyces</taxon>
    </lineage>
</organism>
<keyword evidence="3" id="KW-1185">Reference proteome</keyword>
<reference evidence="2 3" key="1">
    <citation type="submission" date="2017-10" db="EMBL/GenBank/DDBJ databases">
        <title>Draft genome of actinobacteria isolated from guarana (Paullinia cupana (Mart.) Ducke.</title>
        <authorList>
            <person name="Siqueira K.A."/>
            <person name="Liotti R.G."/>
            <person name="Mendes T.A."/>
            <person name="Soares M.A."/>
        </authorList>
    </citation>
    <scope>NUCLEOTIDE SEQUENCE [LARGE SCALE GENOMIC DNA]</scope>
    <source>
        <strain evidence="2 3">199</strain>
    </source>
</reference>